<feature type="chain" id="PRO_5017588865" description="Amidase domain-containing protein" evidence="1">
    <location>
        <begin position="21"/>
        <end position="539"/>
    </location>
</feature>
<keyword evidence="4" id="KW-1185">Reference proteome</keyword>
<accession>A0A3E2H9G8</accession>
<feature type="non-terminal residue" evidence="3">
    <location>
        <position position="1"/>
    </location>
</feature>
<reference evidence="3 4" key="1">
    <citation type="submission" date="2018-05" db="EMBL/GenBank/DDBJ databases">
        <title>Draft genome sequence of Scytalidium lignicola DSM 105466, a ubiquitous saprotrophic fungus.</title>
        <authorList>
            <person name="Buettner E."/>
            <person name="Gebauer A.M."/>
            <person name="Hofrichter M."/>
            <person name="Liers C."/>
            <person name="Kellner H."/>
        </authorList>
    </citation>
    <scope>NUCLEOTIDE SEQUENCE [LARGE SCALE GENOMIC DNA]</scope>
    <source>
        <strain evidence="3 4">DSM 105466</strain>
    </source>
</reference>
<evidence type="ECO:0000313" key="4">
    <source>
        <dbReference type="Proteomes" id="UP000258309"/>
    </source>
</evidence>
<gene>
    <name evidence="3" type="ORF">B7463_g6557</name>
</gene>
<dbReference type="InterPro" id="IPR023631">
    <property type="entry name" value="Amidase_dom"/>
</dbReference>
<dbReference type="EMBL" id="NCSJ02000118">
    <property type="protein sequence ID" value="RFU29773.1"/>
    <property type="molecule type" value="Genomic_DNA"/>
</dbReference>
<dbReference type="OMA" id="QIRRMNP"/>
<feature type="non-terminal residue" evidence="3">
    <location>
        <position position="539"/>
    </location>
</feature>
<name>A0A3E2H9G8_SCYLI</name>
<evidence type="ECO:0000256" key="1">
    <source>
        <dbReference type="SAM" id="SignalP"/>
    </source>
</evidence>
<dbReference type="SUPFAM" id="SSF75304">
    <property type="entry name" value="Amidase signature (AS) enzymes"/>
    <property type="match status" value="1"/>
</dbReference>
<dbReference type="AlphaFoldDB" id="A0A3E2H9G8"/>
<feature type="domain" description="Amidase" evidence="2">
    <location>
        <begin position="53"/>
        <end position="507"/>
    </location>
</feature>
<feature type="signal peptide" evidence="1">
    <location>
        <begin position="1"/>
        <end position="20"/>
    </location>
</feature>
<comment type="caution">
    <text evidence="3">The sequence shown here is derived from an EMBL/GenBank/DDBJ whole genome shotgun (WGS) entry which is preliminary data.</text>
</comment>
<dbReference type="InterPro" id="IPR036928">
    <property type="entry name" value="AS_sf"/>
</dbReference>
<proteinExistence type="predicted"/>
<protein>
    <recommendedName>
        <fullName evidence="2">Amidase domain-containing protein</fullName>
    </recommendedName>
</protein>
<dbReference type="OrthoDB" id="566138at2759"/>
<dbReference type="Proteomes" id="UP000258309">
    <property type="component" value="Unassembled WGS sequence"/>
</dbReference>
<evidence type="ECO:0000259" key="2">
    <source>
        <dbReference type="Pfam" id="PF01425"/>
    </source>
</evidence>
<sequence length="539" mass="57211">MRFTGARFLAITAFVGTTLAVTCKRVDIPDLFTATIDDVQDGLTCGNFTSVQLTKAYLARISEVNDILHAVIETNPDVLDIAAQLDVLRAGGTVLGPLHGVPILIKDNIATNDKMNNTAGSFSLLGAKVPTDSTIAANLRKAGAIILGKSNLSQWANYRSSNSTNGWTARGGQTTGAYYFNQDPSGSSSGSGVGSSIGLAMAALGSETSGSIISPSSRNNLVGIKPTVGLTSRYLVIPISSTQDTVGPMARTVRDAAYLLSAIAGKDANDNYTLVSPFKPGYKFESSCKHNALKGMRIGIPRNGFSSSATNGPEIDAFNASIEIFIAEGATIVDNANFPNLTEYRTANSGIVLGTEFEYGVAAYFDGLTYNPNDIHSLQDLIDFTETFPAEDYPDRNVNTWVTAINNNLTLDNPAFQQARANDLIAGSTATILGALEMYNLDALIMPSSSSPGVAAIAGYPIVTVPLGFYPGSTTPVINSRHTLATLGPHFPFGISFLGRKFSEPTLIQAAYGFEQATQVRDTVLPYIMPNFQLADFIE</sequence>
<dbReference type="Gene3D" id="3.90.1300.10">
    <property type="entry name" value="Amidase signature (AS) domain"/>
    <property type="match status" value="1"/>
</dbReference>
<keyword evidence="1" id="KW-0732">Signal</keyword>
<evidence type="ECO:0000313" key="3">
    <source>
        <dbReference type="EMBL" id="RFU29773.1"/>
    </source>
</evidence>
<organism evidence="3 4">
    <name type="scientific">Scytalidium lignicola</name>
    <name type="common">Hyphomycete</name>
    <dbReference type="NCBI Taxonomy" id="5539"/>
    <lineage>
        <taxon>Eukaryota</taxon>
        <taxon>Fungi</taxon>
        <taxon>Dikarya</taxon>
        <taxon>Ascomycota</taxon>
        <taxon>Pezizomycotina</taxon>
        <taxon>Leotiomycetes</taxon>
        <taxon>Leotiomycetes incertae sedis</taxon>
        <taxon>Scytalidium</taxon>
    </lineage>
</organism>
<dbReference type="PANTHER" id="PTHR42678">
    <property type="entry name" value="AMIDASE"/>
    <property type="match status" value="1"/>
</dbReference>
<dbReference type="STRING" id="5539.A0A3E2H9G8"/>
<dbReference type="Pfam" id="PF01425">
    <property type="entry name" value="Amidase"/>
    <property type="match status" value="1"/>
</dbReference>
<dbReference type="PANTHER" id="PTHR42678:SF34">
    <property type="entry name" value="OS04G0183300 PROTEIN"/>
    <property type="match status" value="1"/>
</dbReference>